<gene>
    <name evidence="1" type="ORF">FPL22_02690</name>
</gene>
<dbReference type="AlphaFoldDB" id="A0A556QST7"/>
<sequence length="150" mass="17781">MHTLERTQFIPAPIERVWLYFSTPENLNALTPPEMHFEILGAPPAMYQGQLIAYRIRVAPSVRVRWLTEIRHVREGAFFVDEQRAGPYRLWYHEHHFTPVDGGVQMTDRVTYALRFGLLGDLVHALWVHRTLHRIFDYRRQAVSRLFNQT</sequence>
<keyword evidence="2" id="KW-1185">Reference proteome</keyword>
<reference evidence="1 2" key="1">
    <citation type="submission" date="2019-07" db="EMBL/GenBank/DDBJ databases">
        <title>Description of 53C-WASEF.</title>
        <authorList>
            <person name="Pitt A."/>
            <person name="Hahn M.W."/>
        </authorList>
    </citation>
    <scope>NUCLEOTIDE SEQUENCE [LARGE SCALE GENOMIC DNA]</scope>
    <source>
        <strain evidence="1 2">53C-WASEF</strain>
    </source>
</reference>
<evidence type="ECO:0000313" key="1">
    <source>
        <dbReference type="EMBL" id="TSJ79705.1"/>
    </source>
</evidence>
<dbReference type="SUPFAM" id="SSF55961">
    <property type="entry name" value="Bet v1-like"/>
    <property type="match status" value="1"/>
</dbReference>
<protein>
    <submittedName>
        <fullName evidence="1">SRPBCC family protein</fullName>
    </submittedName>
</protein>
<comment type="caution">
    <text evidence="1">The sequence shown here is derived from an EMBL/GenBank/DDBJ whole genome shotgun (WGS) entry which is preliminary data.</text>
</comment>
<dbReference type="CDD" id="cd07820">
    <property type="entry name" value="SRPBCC_3"/>
    <property type="match status" value="1"/>
</dbReference>
<accession>A0A556QST7</accession>
<name>A0A556QST7_9BACT</name>
<dbReference type="EMBL" id="VMBG01000001">
    <property type="protein sequence ID" value="TSJ79705.1"/>
    <property type="molecule type" value="Genomic_DNA"/>
</dbReference>
<evidence type="ECO:0000313" key="2">
    <source>
        <dbReference type="Proteomes" id="UP000315648"/>
    </source>
</evidence>
<dbReference type="OrthoDB" id="9793552at2"/>
<organism evidence="1 2">
    <name type="scientific">Rariglobus hedericola</name>
    <dbReference type="NCBI Taxonomy" id="2597822"/>
    <lineage>
        <taxon>Bacteria</taxon>
        <taxon>Pseudomonadati</taxon>
        <taxon>Verrucomicrobiota</taxon>
        <taxon>Opitutia</taxon>
        <taxon>Opitutales</taxon>
        <taxon>Opitutaceae</taxon>
        <taxon>Rariglobus</taxon>
    </lineage>
</organism>
<dbReference type="Proteomes" id="UP000315648">
    <property type="component" value="Unassembled WGS sequence"/>
</dbReference>
<dbReference type="InterPro" id="IPR023393">
    <property type="entry name" value="START-like_dom_sf"/>
</dbReference>
<dbReference type="Gene3D" id="3.30.530.20">
    <property type="match status" value="1"/>
</dbReference>
<proteinExistence type="predicted"/>